<name>A0A5J4UJQ5_9EUKA</name>
<dbReference type="EMBL" id="SNRW01015936">
    <property type="protein sequence ID" value="KAA6369875.1"/>
    <property type="molecule type" value="Genomic_DNA"/>
</dbReference>
<dbReference type="AlphaFoldDB" id="A0A5J4UJQ5"/>
<organism evidence="1 2">
    <name type="scientific">Streblomastix strix</name>
    <dbReference type="NCBI Taxonomy" id="222440"/>
    <lineage>
        <taxon>Eukaryota</taxon>
        <taxon>Metamonada</taxon>
        <taxon>Preaxostyla</taxon>
        <taxon>Oxymonadida</taxon>
        <taxon>Streblomastigidae</taxon>
        <taxon>Streblomastix</taxon>
    </lineage>
</organism>
<dbReference type="Proteomes" id="UP000324800">
    <property type="component" value="Unassembled WGS sequence"/>
</dbReference>
<evidence type="ECO:0000313" key="2">
    <source>
        <dbReference type="Proteomes" id="UP000324800"/>
    </source>
</evidence>
<proteinExistence type="predicted"/>
<gene>
    <name evidence="1" type="ORF">EZS28_034597</name>
</gene>
<protein>
    <submittedName>
        <fullName evidence="1">Uncharacterized protein</fullName>
    </submittedName>
</protein>
<reference evidence="1 2" key="1">
    <citation type="submission" date="2019-03" db="EMBL/GenBank/DDBJ databases">
        <title>Single cell metagenomics reveals metabolic interactions within the superorganism composed of flagellate Streblomastix strix and complex community of Bacteroidetes bacteria on its surface.</title>
        <authorList>
            <person name="Treitli S.C."/>
            <person name="Kolisko M."/>
            <person name="Husnik F."/>
            <person name="Keeling P."/>
            <person name="Hampl V."/>
        </authorList>
    </citation>
    <scope>NUCLEOTIDE SEQUENCE [LARGE SCALE GENOMIC DNA]</scope>
    <source>
        <strain evidence="1">ST1C</strain>
    </source>
</reference>
<accession>A0A5J4UJQ5</accession>
<sequence>MSQAGALNAVSIEGYPPKLRVAMKFNPQVSIINQLPGSSYASQSRAVNSGSILESGSMSSNAIEGNTPQSGIAMKSNQQVSIINQLPGSSYANQSRAVNSGSMLESGSVNINSIQGNSPLSLSISNSNQSFDTDSLHAFTQSLQRKKEQMKYSQDTLSLNMRVGYLVI</sequence>
<comment type="caution">
    <text evidence="1">The sequence shown here is derived from an EMBL/GenBank/DDBJ whole genome shotgun (WGS) entry which is preliminary data.</text>
</comment>
<evidence type="ECO:0000313" key="1">
    <source>
        <dbReference type="EMBL" id="KAA6369875.1"/>
    </source>
</evidence>